<comment type="caution">
    <text evidence="5">The sequence shown here is derived from an EMBL/GenBank/DDBJ whole genome shotgun (WGS) entry which is preliminary data.</text>
</comment>
<evidence type="ECO:0000259" key="2">
    <source>
        <dbReference type="Pfam" id="PF06165"/>
    </source>
</evidence>
<feature type="domain" description="Glycosyl hydrolase 94 supersandwich" evidence="2">
    <location>
        <begin position="1440"/>
        <end position="1713"/>
    </location>
</feature>
<keyword evidence="1" id="KW-1133">Transmembrane helix</keyword>
<feature type="domain" description="Glycosyl hydrolase 94 catalytic" evidence="4">
    <location>
        <begin position="2234"/>
        <end position="2596"/>
    </location>
</feature>
<dbReference type="CDD" id="cd11756">
    <property type="entry name" value="GH94N_ChvB_NdvB_1_like"/>
    <property type="match status" value="1"/>
</dbReference>
<feature type="domain" description="Glycoamylase-like" evidence="3">
    <location>
        <begin position="1189"/>
        <end position="1396"/>
    </location>
</feature>
<dbReference type="InterPro" id="IPR010383">
    <property type="entry name" value="Glyco_hydrolase_94_b-supersand"/>
</dbReference>
<dbReference type="Pfam" id="PF06165">
    <property type="entry name" value="GH94_b-supersand"/>
    <property type="match status" value="2"/>
</dbReference>
<feature type="transmembrane region" description="Helical" evidence="1">
    <location>
        <begin position="390"/>
        <end position="412"/>
    </location>
</feature>
<proteinExistence type="predicted"/>
<dbReference type="InterPro" id="IPR037820">
    <property type="entry name" value="GH94N_NdvB"/>
</dbReference>
<feature type="transmembrane region" description="Helical" evidence="1">
    <location>
        <begin position="795"/>
        <end position="813"/>
    </location>
</feature>
<evidence type="ECO:0000259" key="3">
    <source>
        <dbReference type="Pfam" id="PF10091"/>
    </source>
</evidence>
<organism evidence="5 6">
    <name type="scientific">Paenibacillus allorhizosphaerae</name>
    <dbReference type="NCBI Taxonomy" id="2849866"/>
    <lineage>
        <taxon>Bacteria</taxon>
        <taxon>Bacillati</taxon>
        <taxon>Bacillota</taxon>
        <taxon>Bacilli</taxon>
        <taxon>Bacillales</taxon>
        <taxon>Paenibacillaceae</taxon>
        <taxon>Paenibacillus</taxon>
    </lineage>
</organism>
<evidence type="ECO:0008006" key="7">
    <source>
        <dbReference type="Google" id="ProtNLM"/>
    </source>
</evidence>
<dbReference type="Pfam" id="PF17167">
    <property type="entry name" value="Glyco_hydro_94"/>
    <property type="match status" value="1"/>
</dbReference>
<dbReference type="SMART" id="SM01068">
    <property type="entry name" value="CBM_X"/>
    <property type="match status" value="2"/>
</dbReference>
<feature type="transmembrane region" description="Helical" evidence="1">
    <location>
        <begin position="418"/>
        <end position="444"/>
    </location>
</feature>
<dbReference type="InterPro" id="IPR033432">
    <property type="entry name" value="GH94_catalytic"/>
</dbReference>
<name>A0ABN7U0X0_9BACL</name>
<keyword evidence="1" id="KW-0472">Membrane</keyword>
<evidence type="ECO:0000256" key="1">
    <source>
        <dbReference type="SAM" id="Phobius"/>
    </source>
</evidence>
<dbReference type="InterPro" id="IPR019282">
    <property type="entry name" value="Glycoamylase-like_cons_dom"/>
</dbReference>
<reference evidence="5 6" key="1">
    <citation type="submission" date="2021-06" db="EMBL/GenBank/DDBJ databases">
        <authorList>
            <person name="Criscuolo A."/>
        </authorList>
    </citation>
    <scope>NUCLEOTIDE SEQUENCE [LARGE SCALE GENOMIC DNA]</scope>
    <source>
        <strain evidence="6">CIP 111802</strain>
    </source>
</reference>
<dbReference type="InterPro" id="IPR037824">
    <property type="entry name" value="GH94N_2_NdvB"/>
</dbReference>
<gene>
    <name evidence="5" type="ORF">PAECIP111802_06970</name>
</gene>
<dbReference type="EMBL" id="CAJVCE010000040">
    <property type="protein sequence ID" value="CAG7658165.1"/>
    <property type="molecule type" value="Genomic_DNA"/>
</dbReference>
<dbReference type="InterPro" id="IPR052047">
    <property type="entry name" value="GH94_Enzymes"/>
</dbReference>
<dbReference type="CDD" id="cd11753">
    <property type="entry name" value="GH94N_ChvB_NdvB_2_like"/>
    <property type="match status" value="1"/>
</dbReference>
<protein>
    <recommendedName>
        <fullName evidence="7">Glycosyl transferase family 36</fullName>
    </recommendedName>
</protein>
<dbReference type="RefSeq" id="WP_218103104.1">
    <property type="nucleotide sequence ID" value="NZ_CAJVCE010000040.1"/>
</dbReference>
<evidence type="ECO:0000313" key="6">
    <source>
        <dbReference type="Proteomes" id="UP000730618"/>
    </source>
</evidence>
<sequence>MDWNENKLKEAAHKLALEHDPHVKRISTNALWKRIESDIEQVRAFVKELHEHRSECAQPAEEWLLDHSEFLEAEVLGIREEISRIHATPLPTVGKSDQLRVSSICEAYLEHTDGLLDEETSTVYLASYQEMSVLTLAEVWSIPLFMKMELIRRLASIMKPVKERRSVCELVERMLSGIPAAELTPERLKQALEDAHVELPLSGALIVHLVKHLREHADDSAHIGEWLVCKLENGLENLDSILSCEYMLQAEYQVSTGNVIGSLRKLSRWMWTELFEQISVVEQTLRGEQAGDYTRLDGASRHTLRHRVEKLARRMKVPENLVASQAVRLAGMQCEAASKESRISLPPRNVNVAYYLLEAQGLAELQQALKLCGKTGALPEAWIKQRAAGVYFQVLALCFVVALACISLWIGWNASITPFAWAFVLMLLAFPASEFGVTAVHWLIERAKRPMRLLRYDFSKGVPEDASTMVAIPVIWSRIEEVKRITERLELHYLANRDPHIHYSILSDFRDADAEHLPEDEAVLRFAKAEIERLNEAYPNSTFHLFHRRRMWNPSEQVWMGWERKRGKLVEFVQLLRGNESTSYSTILGDTPVLNKIRYVITLDADTQLPLESAHRMIGAMHLPFNRPRLNSSGTRVIEGYGVLQPRIGMTYESAQKSRLSSLWASEPGLDPYAFAVSDPYQDAIGQGIFTGKGIFDVEVFDHVLGNRIPENRVLSHDLLEGGFLRAGFLSDIELIDDHPPTFLSHQKRLHRWTRGDWQLLPWLMPHARNGRGELVPTNLSIVNRWQIIDNLRRSLLQPVLLAILLLAVPVLPGSAVRWFGLAMLTMLLPVLRQLVTLHTLLYRPKSLLVTSSHVLISLMTLPFQSVMLLDAIIRTLYRLSISKRQLLEWVNQAEVERLSGKPGAPALSGLGSGYVLIALMAAGTTWSENAAELAIGLSIAVLWSAAPFAIRWLDQSPARVNETFTPEEAEELRKLSHDIWSFYEDYVTEQDSWLPPDNVQIESEKGIAHRTSPTNIGMYLTCVLAARDYGFIDTPGLVERLERTVGTIERMEKWEGHLYNWYDTETLAPLLPVYVSTVDSGNFVACLLTLKEGLLEWLRADRDRKVEHSRPNSPERWTKQQFEVAFADDFDSGSSTDMMVRGNLLAARIDALVQATNFRPLYDPKTNLFSLGYHVKQDVRDAVLYDLLASEARQASFVAIALGQVSVSHWNALGRTLTKVGNRPFLLSWSGTMFEYLMPWLFMKTYRQTLWDSTYQAVVKRQIDYAHERGVPFGISESGYFAFDYQMNYQYRAFGVPGLGFKRGLEQDLVLAPYATIMALPYAPKEGLNALKQMAQLGGRGKYGYYEAIDFTPRRMPEGRKHMVIRSFMAHHQGMSLLTLSNLLLPRTMYERFHRNKEVRAAELLLQERIPQRPKWIKHPAMYRSPVRAEKSVQDAGSVREYTSPHTATPETCLLSNGRFTTMVTNSGSGLSSWEGLFVTRWREDPVRDGWGSYVYIRDVLSDLIWSPSYQPCRVESPEQRIRFELDKATFVRKDAGIETHMEICVSPDTDAEVRRITLTNRGDQTKTLEITSFVELALSSPIADDAHPAFSKLFIRTAYDEERGCLVASRRKREAKDSALWSAHILTAEGHTLGPAEFETDRAAFIGRGYSLTEPQAIRSRLKGKTGSVADPAFVMRRRVQVEPGEQVRLYAVTSVAETKEEAVDVVSRLTHAQAVERTFQLAWTRSRIELRNLRLDQADAAAFQRLAGQVLYTPPLRNERSIRIAVNSKGQSGLWSFGISGDRPVIALHIDNRNHLPFLMKLLTGHEYLRRLGLRFDLVILNKSSGGYQQDLQHALERAVEHGVDRFGAGSAGIHVIPENRLGEEDRTLLAAVARVVLNAGGPSISGQLRLPRRSAGAVMPESLPAARRSRRQAVLPAQAPSLEVKDVRFYNGWGGFAADGREYKLLIKDGKHLPAPWINVLANPGFGALVSELGTGYTFWRNSRECKLTPWSNDPVLDPPAELGYLRDDDSGELWTITPAAGKHAAPYLVTHGLGFTTFEHEREGIRHTMTVFIPKEDPVKIMRLRIKNNTSEDRRLSVTYYAEWVIGVLRQPNAPFIVSEWDEAASILTAQNRYQETFRDATAFLGIFPQNALASSDLSWTADQLEFIGRNGSLERPAALNRTRLSGRTNAQYASCGAIQCTLSLQAGEETEVIILLGCESSGSAAASLAQQYRSASGCDAAWKEMKDFWDRTLDQIVVDTPSPEANILLNGWLLYQTLACRMWARSAFYQAGGAYGFRDQLQDSLALLHTLPEHARKQILLHASHQYEEGDVQHWWHEETERGIRTLFSDDLLWLPYSAARYAEHTGDDAIFAEKVPYIASEPLKEGEHERYEPTVQSGQSGTVYEHCIRAIDKALQRIGEHGLPLIGVGDWNDGMNLVGDEGRGESVWLGWFLCEMLQRFERLCGERGETERQTRYKQIREQLAQAIHEHAWDGHWYRRAFTDAGTWLGSIHNGECRIDSIAQSWSVISGAAPQDRAHQAMKSFDRELVDRELSVVKLLTPPFDRTDPSPGYIQGYPPGIRENGAQYTHGVIWSIIAWSKLGQGDKAFEGGLKAGPDTYIELLDEGGERRVSVIL</sequence>
<accession>A0ABN7U0X0</accession>
<dbReference type="PANTHER" id="PTHR37469:SF2">
    <property type="entry name" value="CELLOBIONIC ACID PHOSPHORYLASE"/>
    <property type="match status" value="1"/>
</dbReference>
<evidence type="ECO:0000259" key="4">
    <source>
        <dbReference type="Pfam" id="PF17167"/>
    </source>
</evidence>
<evidence type="ECO:0000313" key="5">
    <source>
        <dbReference type="EMBL" id="CAG7658165.1"/>
    </source>
</evidence>
<keyword evidence="6" id="KW-1185">Reference proteome</keyword>
<keyword evidence="1" id="KW-0812">Transmembrane</keyword>
<dbReference type="Pfam" id="PF10091">
    <property type="entry name" value="Glycoamylase"/>
    <property type="match status" value="1"/>
</dbReference>
<feature type="domain" description="Glycosyl hydrolase 94 supersandwich" evidence="2">
    <location>
        <begin position="1945"/>
        <end position="2220"/>
    </location>
</feature>
<dbReference type="PANTHER" id="PTHR37469">
    <property type="entry name" value="CELLOBIONIC ACID PHOSPHORYLASE-RELATED"/>
    <property type="match status" value="1"/>
</dbReference>
<dbReference type="Proteomes" id="UP000730618">
    <property type="component" value="Unassembled WGS sequence"/>
</dbReference>